<evidence type="ECO:0000313" key="2">
    <source>
        <dbReference type="EMBL" id="RTQ52276.1"/>
    </source>
</evidence>
<feature type="compositionally biased region" description="Low complexity" evidence="1">
    <location>
        <begin position="37"/>
        <end position="47"/>
    </location>
</feature>
<evidence type="ECO:0000256" key="1">
    <source>
        <dbReference type="SAM" id="MobiDB-lite"/>
    </source>
</evidence>
<feature type="region of interest" description="Disordered" evidence="1">
    <location>
        <begin position="34"/>
        <end position="61"/>
    </location>
</feature>
<reference evidence="2 3" key="1">
    <citation type="submission" date="2018-12" db="EMBL/GenBank/DDBJ databases">
        <title>Hymenobacter gummosus sp. nov., isolated from a spring.</title>
        <authorList>
            <person name="Nie L."/>
        </authorList>
    </citation>
    <scope>NUCLEOTIDE SEQUENCE [LARGE SCALE GENOMIC DNA]</scope>
    <source>
        <strain evidence="2 3">KCTC 52166</strain>
    </source>
</reference>
<protein>
    <submittedName>
        <fullName evidence="2">DUF3298 domain-containing protein</fullName>
    </submittedName>
</protein>
<organism evidence="2 3">
    <name type="scientific">Hymenobacter gummosus</name>
    <dbReference type="NCBI Taxonomy" id="1776032"/>
    <lineage>
        <taxon>Bacteria</taxon>
        <taxon>Pseudomonadati</taxon>
        <taxon>Bacteroidota</taxon>
        <taxon>Cytophagia</taxon>
        <taxon>Cytophagales</taxon>
        <taxon>Hymenobacteraceae</taxon>
        <taxon>Hymenobacter</taxon>
    </lineage>
</organism>
<dbReference type="EMBL" id="RXOF01000002">
    <property type="protein sequence ID" value="RTQ52276.1"/>
    <property type="molecule type" value="Genomic_DNA"/>
</dbReference>
<sequence>MNPPLNQADKLLGTATLLLLGLAGYWLGQPQPPFRAPAPAAQPASAAPVPPSSPTREQDQAVDPALSAAMAADEAELRRNWQKIPADTSVHFVTYDPEEGDSLAHPHTYRRYVGTLNGQAIVVHLSIYANLRVEPYREYWSGSWYYRYARHSTEHPLLFRRLHGGRLVLRERIPDDAPAADTASIEWQFSWPLGRRLQGRRRAVHGLLRQQVQLREDYSQATRYELARLTAHGYYCPDEPGRSQPYYSTEFLHLLRADSLRLARWQAPPPAARRDTLRRWLLQDPCQELSQSTWVTLNDYGLLSYNVWTSSFYFGGNHPTNSQHGVIVDLTTGRKVRMAALLRPGAEPALRKLLARHLRHDYPDLEEKHEWHWETVPPLPDSFLLTPTGLHALYDDYALTAYALHYANNTTIPYAELRPLVRPGTALDRMLKARGI</sequence>
<comment type="caution">
    <text evidence="2">The sequence shown here is derived from an EMBL/GenBank/DDBJ whole genome shotgun (WGS) entry which is preliminary data.</text>
</comment>
<gene>
    <name evidence="2" type="ORF">EJV47_04425</name>
</gene>
<evidence type="ECO:0000313" key="3">
    <source>
        <dbReference type="Proteomes" id="UP000282184"/>
    </source>
</evidence>
<name>A0A431U6K8_9BACT</name>
<keyword evidence="3" id="KW-1185">Reference proteome</keyword>
<dbReference type="Gene3D" id="3.90.640.20">
    <property type="entry name" value="Heat-shock cognate protein, ATPase"/>
    <property type="match status" value="1"/>
</dbReference>
<dbReference type="RefSeq" id="WP_126691933.1">
    <property type="nucleotide sequence ID" value="NZ_RXOF01000002.1"/>
</dbReference>
<dbReference type="Proteomes" id="UP000282184">
    <property type="component" value="Unassembled WGS sequence"/>
</dbReference>
<proteinExistence type="predicted"/>
<dbReference type="AlphaFoldDB" id="A0A431U6K8"/>
<dbReference type="OrthoDB" id="1310909at2"/>
<accession>A0A431U6K8</accession>
<dbReference type="InterPro" id="IPR037126">
    <property type="entry name" value="PdaC/RsiV-like_sf"/>
</dbReference>